<feature type="binding site" evidence="9">
    <location>
        <begin position="36"/>
        <end position="39"/>
    </location>
    <ligand>
        <name>NADP(+)</name>
        <dbReference type="ChEBI" id="CHEBI:58349"/>
    </ligand>
</feature>
<comment type="caution">
    <text evidence="13">The sequence shown here is derived from an EMBL/GenBank/DDBJ whole genome shotgun (WGS) entry which is preliminary data.</text>
</comment>
<organism evidence="13 14">
    <name type="scientific">Bacillus salitolerans</name>
    <dbReference type="NCBI Taxonomy" id="1437434"/>
    <lineage>
        <taxon>Bacteria</taxon>
        <taxon>Bacillati</taxon>
        <taxon>Bacillota</taxon>
        <taxon>Bacilli</taxon>
        <taxon>Bacillales</taxon>
        <taxon>Bacillaceae</taxon>
        <taxon>Bacillus</taxon>
    </lineage>
</organism>
<dbReference type="InterPro" id="IPR013023">
    <property type="entry name" value="KARI"/>
</dbReference>
<dbReference type="InterPro" id="IPR014359">
    <property type="entry name" value="KARI_prok"/>
</dbReference>
<evidence type="ECO:0000256" key="8">
    <source>
        <dbReference type="ARBA" id="ARBA00023304"/>
    </source>
</evidence>
<comment type="similarity">
    <text evidence="3 9 10">Belongs to the ketol-acid reductoisomerase family.</text>
</comment>
<dbReference type="NCBIfam" id="NF004017">
    <property type="entry name" value="PRK05479.1"/>
    <property type="match status" value="1"/>
</dbReference>
<evidence type="ECO:0000256" key="6">
    <source>
        <dbReference type="ARBA" id="ARBA00022842"/>
    </source>
</evidence>
<feature type="binding site" evidence="9 10">
    <location>
        <position position="201"/>
    </location>
    <ligand>
        <name>Mg(2+)</name>
        <dbReference type="ChEBI" id="CHEBI:18420"/>
        <label>2</label>
    </ligand>
</feature>
<evidence type="ECO:0000256" key="4">
    <source>
        <dbReference type="ARBA" id="ARBA00022605"/>
    </source>
</evidence>
<dbReference type="HAMAP" id="MF_00435">
    <property type="entry name" value="IlvC"/>
    <property type="match status" value="1"/>
</dbReference>
<dbReference type="SUPFAM" id="SSF48179">
    <property type="entry name" value="6-phosphogluconate dehydrogenase C-terminal domain-like"/>
    <property type="match status" value="1"/>
</dbReference>
<comment type="caution">
    <text evidence="9">Lacks conserved residue(s) required for the propagation of feature annotation.</text>
</comment>
<comment type="pathway">
    <text evidence="1 9">Amino-acid biosynthesis; L-valine biosynthesis; L-valine from pyruvate: step 2/4.</text>
</comment>
<keyword evidence="8 9" id="KW-0100">Branched-chain amino acid biosynthesis</keyword>
<keyword evidence="4 9" id="KW-0028">Amino-acid biosynthesis</keyword>
<sequence length="351" mass="38862">MNHHYKRSDSNMANMFYDQDLSLELIKGKRVTIIGYGSQGHAHAQNLRESGVEVIVGVRHGKSRDQAIQDGFRVLSVAEATDLADVVMVLLPDEKQPEVYNNEIKPYLSPGKAIAFAHGFNVHFNQVVPPTDVDVFLVAPKGPGHLVRRVFEEGGGVPALFAVYRNASGIARELALSYCKAIGAGRAAVIETTFQEETETDLFGEQAVLCGGTTALIKAGFETLTKAGYQPEVAYFECLHELKLIVDLLYESGLEGMRYSISDTAQWGDFTAGPRIVTNSTKLEMEKLLSEIQNGEFAKNWILENQTNRPVFNAVNRKENHHLIEIIGKEMRAKMPFIHTKKKGLVTNAKS</sequence>
<name>A0ABW4LSC9_9BACI</name>
<dbReference type="RefSeq" id="WP_377928791.1">
    <property type="nucleotide sequence ID" value="NZ_JBHUEM010000020.1"/>
</dbReference>
<dbReference type="PROSITE" id="PS51850">
    <property type="entry name" value="KARI_N"/>
    <property type="match status" value="1"/>
</dbReference>
<dbReference type="Proteomes" id="UP001597214">
    <property type="component" value="Unassembled WGS sequence"/>
</dbReference>
<evidence type="ECO:0000256" key="7">
    <source>
        <dbReference type="ARBA" id="ARBA00023002"/>
    </source>
</evidence>
<evidence type="ECO:0000256" key="1">
    <source>
        <dbReference type="ARBA" id="ARBA00004864"/>
    </source>
</evidence>
<reference evidence="14" key="1">
    <citation type="journal article" date="2019" name="Int. J. Syst. Evol. Microbiol.">
        <title>The Global Catalogue of Microorganisms (GCM) 10K type strain sequencing project: providing services to taxonomists for standard genome sequencing and annotation.</title>
        <authorList>
            <consortium name="The Broad Institute Genomics Platform"/>
            <consortium name="The Broad Institute Genome Sequencing Center for Infectious Disease"/>
            <person name="Wu L."/>
            <person name="Ma J."/>
        </authorList>
    </citation>
    <scope>NUCLEOTIDE SEQUENCE [LARGE SCALE GENOMIC DNA]</scope>
    <source>
        <strain evidence="14">CCUG 49339</strain>
    </source>
</reference>
<dbReference type="InterPro" id="IPR008927">
    <property type="entry name" value="6-PGluconate_DH-like_C_sf"/>
</dbReference>
<keyword evidence="9" id="KW-0521">NADP</keyword>
<dbReference type="GO" id="GO:0004455">
    <property type="term" value="F:ketol-acid reductoisomerase activity"/>
    <property type="evidence" value="ECO:0007669"/>
    <property type="project" value="UniProtKB-EC"/>
</dbReference>
<proteinExistence type="inferred from homology"/>
<keyword evidence="14" id="KW-1185">Reference proteome</keyword>
<feature type="binding site" evidence="9">
    <location>
        <position position="63"/>
    </location>
    <ligand>
        <name>NADP(+)</name>
        <dbReference type="ChEBI" id="CHEBI:58349"/>
    </ligand>
</feature>
<comment type="catalytic activity">
    <reaction evidence="9">
        <text>(2R)-2,3-dihydroxy-3-methylbutanoate + NADP(+) = (2S)-2-acetolactate + NADPH + H(+)</text>
        <dbReference type="Rhea" id="RHEA:22068"/>
        <dbReference type="ChEBI" id="CHEBI:15378"/>
        <dbReference type="ChEBI" id="CHEBI:49072"/>
        <dbReference type="ChEBI" id="CHEBI:57783"/>
        <dbReference type="ChEBI" id="CHEBI:58349"/>
        <dbReference type="ChEBI" id="CHEBI:58476"/>
        <dbReference type="EC" id="1.1.1.86"/>
    </reaction>
</comment>
<feature type="binding site" evidence="9 10">
    <location>
        <position position="237"/>
    </location>
    <ligand>
        <name>Mg(2+)</name>
        <dbReference type="ChEBI" id="CHEBI:18420"/>
        <label>2</label>
    </ligand>
</feature>
<dbReference type="PROSITE" id="PS51851">
    <property type="entry name" value="KARI_C"/>
    <property type="match status" value="1"/>
</dbReference>
<evidence type="ECO:0000313" key="13">
    <source>
        <dbReference type="EMBL" id="MFD1737381.1"/>
    </source>
</evidence>
<comment type="cofactor">
    <cofactor evidence="9">
        <name>Mg(2+)</name>
        <dbReference type="ChEBI" id="CHEBI:18420"/>
    </cofactor>
    <text evidence="9">Binds 2 magnesium ions per subunit.</text>
</comment>
<evidence type="ECO:0000256" key="5">
    <source>
        <dbReference type="ARBA" id="ARBA00022723"/>
    </source>
</evidence>
<accession>A0ABW4LSC9</accession>
<protein>
    <recommendedName>
        <fullName evidence="9">Ketol-acid reductoisomerase (NADP(+))</fullName>
        <shortName evidence="9">KARI</shortName>
        <ecNumber evidence="9">1.1.1.86</ecNumber>
    </recommendedName>
    <alternativeName>
        <fullName evidence="9">Acetohydroxy-acid isomeroreductase</fullName>
        <shortName evidence="9">AHIR</shortName>
    </alternativeName>
    <alternativeName>
        <fullName evidence="9">Alpha-keto-beta-hydroxylacyl reductoisomerase</fullName>
    </alternativeName>
</protein>
<dbReference type="Gene3D" id="6.10.240.10">
    <property type="match status" value="1"/>
</dbReference>
<comment type="function">
    <text evidence="9">Involved in the biosynthesis of branched-chain amino acids (BCAA). Catalyzes an alkyl-migration followed by a ketol-acid reduction of (S)-2-acetolactate (S2AL) to yield (R)-2,3-dihydroxy-isovalerate. In the isomerase reaction, S2AL is rearranged via a Mg-dependent methyl migration to produce 3-hydroxy-3-methyl-2-ketobutyrate (HMKB). In the reductase reaction, this 2-ketoacid undergoes a metal-dependent reduction by NADPH to yield (R)-2,3-dihydroxy-isovalerate.</text>
</comment>
<feature type="active site" evidence="9">
    <location>
        <position position="118"/>
    </location>
</feature>
<dbReference type="NCBIfam" id="NF009940">
    <property type="entry name" value="PRK13403.1"/>
    <property type="match status" value="1"/>
</dbReference>
<dbReference type="EC" id="1.1.1.86" evidence="9"/>
<evidence type="ECO:0000256" key="2">
    <source>
        <dbReference type="ARBA" id="ARBA00004885"/>
    </source>
</evidence>
<evidence type="ECO:0000256" key="9">
    <source>
        <dbReference type="HAMAP-Rule" id="MF_00435"/>
    </source>
</evidence>
<dbReference type="Gene3D" id="3.40.50.720">
    <property type="entry name" value="NAD(P)-binding Rossmann-like Domain"/>
    <property type="match status" value="1"/>
</dbReference>
<feature type="binding site" evidence="9 10">
    <location>
        <position position="201"/>
    </location>
    <ligand>
        <name>Mg(2+)</name>
        <dbReference type="ChEBI" id="CHEBI:18420"/>
        <label>1</label>
    </ligand>
</feature>
<dbReference type="EMBL" id="JBHUEM010000020">
    <property type="protein sequence ID" value="MFD1737381.1"/>
    <property type="molecule type" value="Genomic_DNA"/>
</dbReference>
<dbReference type="InterPro" id="IPR000506">
    <property type="entry name" value="KARI_C"/>
</dbReference>
<feature type="domain" description="KARI N-terminal Rossmann" evidence="11">
    <location>
        <begin position="13"/>
        <end position="192"/>
    </location>
</feature>
<dbReference type="InterPro" id="IPR013116">
    <property type="entry name" value="KARI_N"/>
</dbReference>
<evidence type="ECO:0000256" key="3">
    <source>
        <dbReference type="ARBA" id="ARBA00010318"/>
    </source>
</evidence>
<feature type="binding site" evidence="9 10">
    <location>
        <position position="262"/>
    </location>
    <ligand>
        <name>substrate</name>
    </ligand>
</feature>
<dbReference type="PANTHER" id="PTHR21371:SF1">
    <property type="entry name" value="KETOL-ACID REDUCTOISOMERASE, MITOCHONDRIAL"/>
    <property type="match status" value="1"/>
</dbReference>
<evidence type="ECO:0000313" key="14">
    <source>
        <dbReference type="Proteomes" id="UP001597214"/>
    </source>
</evidence>
<keyword evidence="6 9" id="KW-0460">Magnesium</keyword>
<dbReference type="SUPFAM" id="SSF51735">
    <property type="entry name" value="NAD(P)-binding Rossmann-fold domains"/>
    <property type="match status" value="1"/>
</dbReference>
<dbReference type="Pfam" id="PF01450">
    <property type="entry name" value="KARI_C"/>
    <property type="match status" value="1"/>
</dbReference>
<dbReference type="PANTHER" id="PTHR21371">
    <property type="entry name" value="KETOL-ACID REDUCTOISOMERASE, MITOCHONDRIAL"/>
    <property type="match status" value="1"/>
</dbReference>
<dbReference type="InterPro" id="IPR036291">
    <property type="entry name" value="NAD(P)-bd_dom_sf"/>
</dbReference>
<feature type="binding site" evidence="9">
    <location>
        <position position="144"/>
    </location>
    <ligand>
        <name>NADP(+)</name>
        <dbReference type="ChEBI" id="CHEBI:58349"/>
    </ligand>
</feature>
<feature type="binding site" evidence="9">
    <location>
        <position position="59"/>
    </location>
    <ligand>
        <name>NADP(+)</name>
        <dbReference type="ChEBI" id="CHEBI:58349"/>
    </ligand>
</feature>
<evidence type="ECO:0000259" key="12">
    <source>
        <dbReference type="PROSITE" id="PS51851"/>
    </source>
</evidence>
<feature type="binding site" evidence="9 10">
    <location>
        <position position="241"/>
    </location>
    <ligand>
        <name>Mg(2+)</name>
        <dbReference type="ChEBI" id="CHEBI:18420"/>
        <label>2</label>
    </ligand>
</feature>
<evidence type="ECO:0000256" key="10">
    <source>
        <dbReference type="PROSITE-ProRule" id="PRU01198"/>
    </source>
</evidence>
<dbReference type="Pfam" id="PF07991">
    <property type="entry name" value="KARI_N"/>
    <property type="match status" value="1"/>
</dbReference>
<dbReference type="NCBIfam" id="TIGR00465">
    <property type="entry name" value="ilvC"/>
    <property type="match status" value="1"/>
</dbReference>
<keyword evidence="5 9" id="KW-0479">Metal-binding</keyword>
<feature type="domain" description="KARI C-terminal knotted" evidence="12">
    <location>
        <begin position="193"/>
        <end position="338"/>
    </location>
</feature>
<evidence type="ECO:0000259" key="11">
    <source>
        <dbReference type="PROSITE" id="PS51850"/>
    </source>
</evidence>
<dbReference type="PIRSF" id="PIRSF000116">
    <property type="entry name" value="IlvC_gammaproteo"/>
    <property type="match status" value="1"/>
</dbReference>
<comment type="catalytic activity">
    <reaction evidence="9">
        <text>(2R,3R)-2,3-dihydroxy-3-methylpentanoate + NADP(+) = (S)-2-ethyl-2-hydroxy-3-oxobutanoate + NADPH + H(+)</text>
        <dbReference type="Rhea" id="RHEA:13493"/>
        <dbReference type="ChEBI" id="CHEBI:15378"/>
        <dbReference type="ChEBI" id="CHEBI:49256"/>
        <dbReference type="ChEBI" id="CHEBI:49258"/>
        <dbReference type="ChEBI" id="CHEBI:57783"/>
        <dbReference type="ChEBI" id="CHEBI:58349"/>
        <dbReference type="EC" id="1.1.1.86"/>
    </reaction>
</comment>
<comment type="pathway">
    <text evidence="2 9">Amino-acid biosynthesis; L-isoleucine biosynthesis; L-isoleucine from 2-oxobutanoate: step 2/4.</text>
</comment>
<feature type="binding site" evidence="9 10">
    <location>
        <position position="205"/>
    </location>
    <ligand>
        <name>Mg(2+)</name>
        <dbReference type="ChEBI" id="CHEBI:18420"/>
        <label>1</label>
    </ligand>
</feature>
<keyword evidence="7 9" id="KW-0560">Oxidoreductase</keyword>
<gene>
    <name evidence="9 13" type="primary">ilvC</name>
    <name evidence="13" type="ORF">ACFSCX_12525</name>
</gene>